<dbReference type="EMBL" id="PKKO01000001">
    <property type="protein sequence ID" value="PKY73184.1"/>
    <property type="molecule type" value="Genomic_DNA"/>
</dbReference>
<reference evidence="1 2" key="1">
    <citation type="submission" date="2017-12" db="EMBL/GenBank/DDBJ databases">
        <title>Phylogenetic diversity of female urinary microbiome.</title>
        <authorList>
            <person name="Thomas-White K."/>
            <person name="Wolfe A.J."/>
        </authorList>
    </citation>
    <scope>NUCLEOTIDE SEQUENCE [LARGE SCALE GENOMIC DNA]</scope>
    <source>
        <strain evidence="1 2">UMB0402</strain>
    </source>
</reference>
<name>A0A2I1IPZ5_9ACTO</name>
<sequence length="82" mass="8645">MVVEPRLHSANDVATVLQFLDLGGRGLGFYECLERLGVSLVQPLKFALVGDDAVEDVIVNPGGFLAGNGNRGEAAGEVDEFV</sequence>
<evidence type="ECO:0000313" key="1">
    <source>
        <dbReference type="EMBL" id="PKY73184.1"/>
    </source>
</evidence>
<protein>
    <submittedName>
        <fullName evidence="1">Uncharacterized protein</fullName>
    </submittedName>
</protein>
<organism evidence="1 2">
    <name type="scientific">Winkia neuii</name>
    <dbReference type="NCBI Taxonomy" id="33007"/>
    <lineage>
        <taxon>Bacteria</taxon>
        <taxon>Bacillati</taxon>
        <taxon>Actinomycetota</taxon>
        <taxon>Actinomycetes</taxon>
        <taxon>Actinomycetales</taxon>
        <taxon>Actinomycetaceae</taxon>
        <taxon>Winkia</taxon>
    </lineage>
</organism>
<gene>
    <name evidence="1" type="ORF">CYJ19_00925</name>
</gene>
<evidence type="ECO:0000313" key="2">
    <source>
        <dbReference type="Proteomes" id="UP000235122"/>
    </source>
</evidence>
<accession>A0A2I1IPZ5</accession>
<keyword evidence="2" id="KW-1185">Reference proteome</keyword>
<proteinExistence type="predicted"/>
<dbReference type="AlphaFoldDB" id="A0A2I1IPZ5"/>
<comment type="caution">
    <text evidence="1">The sequence shown here is derived from an EMBL/GenBank/DDBJ whole genome shotgun (WGS) entry which is preliminary data.</text>
</comment>
<dbReference type="Proteomes" id="UP000235122">
    <property type="component" value="Unassembled WGS sequence"/>
</dbReference>